<evidence type="ECO:0000256" key="8">
    <source>
        <dbReference type="PIRSR" id="PIRSR000862-1"/>
    </source>
</evidence>
<accession>A0A913XU18</accession>
<dbReference type="PANTHER" id="PTHR11005">
    <property type="entry name" value="LYSOSOMAL ACID LIPASE-RELATED"/>
    <property type="match status" value="1"/>
</dbReference>
<evidence type="ECO:0000256" key="2">
    <source>
        <dbReference type="ARBA" id="ARBA00022729"/>
    </source>
</evidence>
<feature type="chain" id="PRO_5037092391" description="Lipase" evidence="9">
    <location>
        <begin position="20"/>
        <end position="413"/>
    </location>
</feature>
<evidence type="ECO:0000256" key="6">
    <source>
        <dbReference type="ARBA" id="ARBA00023180"/>
    </source>
</evidence>
<feature type="signal peptide" evidence="9">
    <location>
        <begin position="1"/>
        <end position="19"/>
    </location>
</feature>
<name>A0A913XU18_EXADI</name>
<feature type="active site" description="Charge relay system" evidence="8">
    <location>
        <position position="357"/>
    </location>
</feature>
<dbReference type="InterPro" id="IPR006693">
    <property type="entry name" value="AB_hydrolase_lipase"/>
</dbReference>
<evidence type="ECO:0000256" key="3">
    <source>
        <dbReference type="ARBA" id="ARBA00022801"/>
    </source>
</evidence>
<dbReference type="FunFam" id="3.40.50.1820:FF:000021">
    <property type="entry name" value="Lipase"/>
    <property type="match status" value="1"/>
</dbReference>
<dbReference type="Pfam" id="PF04083">
    <property type="entry name" value="Abhydro_lipase"/>
    <property type="match status" value="1"/>
</dbReference>
<evidence type="ECO:0000256" key="4">
    <source>
        <dbReference type="ARBA" id="ARBA00022963"/>
    </source>
</evidence>
<protein>
    <recommendedName>
        <fullName evidence="7">Lipase</fullName>
    </recommendedName>
</protein>
<keyword evidence="12" id="KW-1185">Reference proteome</keyword>
<keyword evidence="6" id="KW-0325">Glycoprotein</keyword>
<organism evidence="11 12">
    <name type="scientific">Exaiptasia diaphana</name>
    <name type="common">Tropical sea anemone</name>
    <name type="synonym">Aiptasia pulchella</name>
    <dbReference type="NCBI Taxonomy" id="2652724"/>
    <lineage>
        <taxon>Eukaryota</taxon>
        <taxon>Metazoa</taxon>
        <taxon>Cnidaria</taxon>
        <taxon>Anthozoa</taxon>
        <taxon>Hexacorallia</taxon>
        <taxon>Actiniaria</taxon>
        <taxon>Aiptasiidae</taxon>
        <taxon>Exaiptasia</taxon>
    </lineage>
</organism>
<feature type="active site" description="Charge relay system" evidence="8">
    <location>
        <position position="386"/>
    </location>
</feature>
<dbReference type="GO" id="GO:0016042">
    <property type="term" value="P:lipid catabolic process"/>
    <property type="evidence" value="ECO:0007669"/>
    <property type="project" value="UniProtKB-KW"/>
</dbReference>
<proteinExistence type="inferred from homology"/>
<keyword evidence="4 7" id="KW-0442">Lipid degradation</keyword>
<dbReference type="RefSeq" id="XP_020909771.1">
    <property type="nucleotide sequence ID" value="XM_021054112.2"/>
</dbReference>
<dbReference type="SUPFAM" id="SSF53474">
    <property type="entry name" value="alpha/beta-Hydrolases"/>
    <property type="match status" value="1"/>
</dbReference>
<dbReference type="AlphaFoldDB" id="A0A913XU18"/>
<keyword evidence="2 9" id="KW-0732">Signal</keyword>
<evidence type="ECO:0000256" key="9">
    <source>
        <dbReference type="SAM" id="SignalP"/>
    </source>
</evidence>
<dbReference type="InterPro" id="IPR025483">
    <property type="entry name" value="Lipase_euk"/>
</dbReference>
<dbReference type="EnsemblMetazoa" id="XM_021054112.2">
    <property type="protein sequence ID" value="XP_020909771.1"/>
    <property type="gene ID" value="LOC110247660"/>
</dbReference>
<dbReference type="Proteomes" id="UP000887567">
    <property type="component" value="Unplaced"/>
</dbReference>
<dbReference type="PIRSF" id="PIRSF000862">
    <property type="entry name" value="Steryl_ester_lip"/>
    <property type="match status" value="1"/>
</dbReference>
<sequence length="413" mass="47254">MSYSTALSIYLALIVCVSAGKIKSFDYGNVKPLRLRHVLPEVNMNVSQMIQYNGYPVENHDVITKDGYILSIQRIPYGRHGRCKDVDSKPVIFLQHGLLCSSTNWVANLPDESFAFIAADSCFDVWLGNVRGNTYGKRHVKYPIHSDEFWDFSFDEMAKYDLPAMINYTLKTTGHETLYYAGHSQGTMIGFIEFSRNPDLIKKVKTFYALAPVSTVTYMGGAFKWLSYFTPEFEEFFKIFGIRDFFPSNEILRILSELICGHKVVRDVCSDILFLIAGVDTKQLNETRMPIYISHTPAGTSVKNMVHFAQLHKSKKFQMYDYGSVQKNKLHYGQGSPPEYNVSAVDVPSALYWGGKDVLADPRDVKSLMTKLPNQLYNKYLPPWNHLDFIWALDSGNLVYRDVIMHIKSQEKK</sequence>
<keyword evidence="3 7" id="KW-0378">Hydrolase</keyword>
<keyword evidence="5" id="KW-0443">Lipid metabolism</keyword>
<dbReference type="OMA" id="WSRRNLY"/>
<evidence type="ECO:0000256" key="5">
    <source>
        <dbReference type="ARBA" id="ARBA00023098"/>
    </source>
</evidence>
<evidence type="ECO:0000256" key="1">
    <source>
        <dbReference type="ARBA" id="ARBA00010701"/>
    </source>
</evidence>
<feature type="domain" description="Partial AB-hydrolase lipase" evidence="10">
    <location>
        <begin position="46"/>
        <end position="109"/>
    </location>
</feature>
<comment type="similarity">
    <text evidence="1 7">Belongs to the AB hydrolase superfamily. Lipase family.</text>
</comment>
<evidence type="ECO:0000313" key="12">
    <source>
        <dbReference type="Proteomes" id="UP000887567"/>
    </source>
</evidence>
<dbReference type="Gene3D" id="3.40.50.1820">
    <property type="entry name" value="alpha/beta hydrolase"/>
    <property type="match status" value="1"/>
</dbReference>
<dbReference type="KEGG" id="epa:110247660"/>
<evidence type="ECO:0000313" key="11">
    <source>
        <dbReference type="EnsemblMetazoa" id="XP_020909771.1"/>
    </source>
</evidence>
<dbReference type="GeneID" id="110247660"/>
<feature type="active site" description="Nucleophile" evidence="8">
    <location>
        <position position="184"/>
    </location>
</feature>
<dbReference type="OrthoDB" id="9974421at2759"/>
<dbReference type="GO" id="GO:0016788">
    <property type="term" value="F:hydrolase activity, acting on ester bonds"/>
    <property type="evidence" value="ECO:0007669"/>
    <property type="project" value="InterPro"/>
</dbReference>
<evidence type="ECO:0000259" key="10">
    <source>
        <dbReference type="Pfam" id="PF04083"/>
    </source>
</evidence>
<reference evidence="11" key="1">
    <citation type="submission" date="2022-11" db="UniProtKB">
        <authorList>
            <consortium name="EnsemblMetazoa"/>
        </authorList>
    </citation>
    <scope>IDENTIFICATION</scope>
</reference>
<evidence type="ECO:0000256" key="7">
    <source>
        <dbReference type="PIRNR" id="PIRNR000862"/>
    </source>
</evidence>
<dbReference type="InterPro" id="IPR029058">
    <property type="entry name" value="AB_hydrolase_fold"/>
</dbReference>